<dbReference type="GO" id="GO:0005886">
    <property type="term" value="C:plasma membrane"/>
    <property type="evidence" value="ECO:0007669"/>
    <property type="project" value="UniProtKB-SubCell"/>
</dbReference>
<evidence type="ECO:0000256" key="2">
    <source>
        <dbReference type="ARBA" id="ARBA00010942"/>
    </source>
</evidence>
<keyword evidence="6 8" id="KW-1133">Transmembrane helix</keyword>
<dbReference type="InterPro" id="IPR027463">
    <property type="entry name" value="AcrB_DN_DC_subdom"/>
</dbReference>
<evidence type="ECO:0000256" key="1">
    <source>
        <dbReference type="ARBA" id="ARBA00004651"/>
    </source>
</evidence>
<dbReference type="NCBIfam" id="TIGR00914">
    <property type="entry name" value="2A0601"/>
    <property type="match status" value="1"/>
</dbReference>
<dbReference type="Gene3D" id="3.30.2090.10">
    <property type="entry name" value="Multidrug efflux transporter AcrB TolC docking domain, DN and DC subdomains"/>
    <property type="match status" value="2"/>
</dbReference>
<feature type="transmembrane region" description="Helical" evidence="8">
    <location>
        <begin position="474"/>
        <end position="500"/>
    </location>
</feature>
<evidence type="ECO:0000256" key="8">
    <source>
        <dbReference type="SAM" id="Phobius"/>
    </source>
</evidence>
<evidence type="ECO:0000256" key="7">
    <source>
        <dbReference type="ARBA" id="ARBA00023136"/>
    </source>
</evidence>
<dbReference type="GO" id="GO:0008324">
    <property type="term" value="F:monoatomic cation transmembrane transporter activity"/>
    <property type="evidence" value="ECO:0007669"/>
    <property type="project" value="InterPro"/>
</dbReference>
<feature type="transmembrane region" description="Helical" evidence="8">
    <location>
        <begin position="998"/>
        <end position="1022"/>
    </location>
</feature>
<dbReference type="Gene3D" id="3.30.70.1320">
    <property type="entry name" value="Multidrug efflux transporter AcrB pore domain like"/>
    <property type="match status" value="1"/>
</dbReference>
<dbReference type="EMBL" id="JACNJZ010000101">
    <property type="protein sequence ID" value="MBC8317716.1"/>
    <property type="molecule type" value="Genomic_DNA"/>
</dbReference>
<evidence type="ECO:0000256" key="3">
    <source>
        <dbReference type="ARBA" id="ARBA00022448"/>
    </source>
</evidence>
<dbReference type="Proteomes" id="UP000614424">
    <property type="component" value="Unassembled WGS sequence"/>
</dbReference>
<dbReference type="Gene3D" id="3.30.70.1430">
    <property type="entry name" value="Multidrug efflux transporter AcrB pore domain"/>
    <property type="match status" value="2"/>
</dbReference>
<evidence type="ECO:0000256" key="4">
    <source>
        <dbReference type="ARBA" id="ARBA00022475"/>
    </source>
</evidence>
<evidence type="ECO:0000256" key="5">
    <source>
        <dbReference type="ARBA" id="ARBA00022692"/>
    </source>
</evidence>
<comment type="similarity">
    <text evidence="2">Belongs to the resistance-nodulation-cell division (RND) (TC 2.A.6) family.</text>
</comment>
<dbReference type="Gene3D" id="3.30.70.1440">
    <property type="entry name" value="Multidrug efflux transporter AcrB pore domain"/>
    <property type="match status" value="1"/>
</dbReference>
<dbReference type="PRINTS" id="PR00702">
    <property type="entry name" value="ACRIFLAVINRP"/>
</dbReference>
<keyword evidence="7 8" id="KW-0472">Membrane</keyword>
<comment type="subcellular location">
    <subcellularLocation>
        <location evidence="1">Cell membrane</location>
        <topology evidence="1">Multi-pass membrane protein</topology>
    </subcellularLocation>
</comment>
<proteinExistence type="inferred from homology"/>
<feature type="transmembrane region" description="Helical" evidence="8">
    <location>
        <begin position="345"/>
        <end position="369"/>
    </location>
</feature>
<sequence>MIDKTIGWSLKNRLFVVLGGLLLLVWGGYEASRMPVDVFPDLTAPTVAIMTEAHGMAPEEVETLITYPIETAVNGAAGVRRVRSSTGIGSSAVWVEFDWGTDIYRARQIVSEKLQMVRGSLPPEVDSPIMQPITSIMGEVMFIALASETHSTMDLKTMADWTLRKRLLGVEGVAQVIPIGGDTREYHVIVSPSRLASYGITLDQVVEALKGTNENSSAGFYVEGGQEYLIQGLGRVHSPEEIGNTVLAVKNNVPILVSHVAQVMIGSAPKRGTGSHNGKPAVILGIQKQPSANTLELTKNLDRLLDDIQAGLPEGMKIDNHIFRQADFISVSIDNVLEALRDGSLLVVIIVGIFLASLRATFITLLAIPLSLMASIFTMKYMGITINTMTLGGMAIAIGALVDDAIIVVENVVRRLRGNIELPEDKRRQHLAVVYEATREIQSSIVFATMIIMLVFIPLFFLTGVEGRLLQPLGLAYVVSLAASLLVAITVTPVLSYLLLPRSSIVRGTEETALVKRCKAFYTPILDWSLRYWKAVTAASLAALAMALISLTQVGQSFLPDFNEGSLTVMVGTVPGTSLEESDRIALMVEKILLEQPEVKATARRTGRAELDEHSLAVFASEIEVGLKMKERGKEEFLHELREKMKLVPGTNVVIGQPISHRIDHMLSGTRANIAIKIFGHDLFELRRLADQVVSVIEKIDGVVDLAAEQQNEIPFISVNFDRNSLARYGLRINHVSELIETAFYGQVVSSVLEGQSTFNMTARYDPAVLENLDAVRATLITTPSGAMVPLHAIADIRKDRGPNTISRENVQRKIVVMANVGDGRDLGGVVDDVRGTLAAEVTLPEGYHVEYGGQFESAAEASRTLLILGAAVIVGIFLLLFVAFKSGRDALLVMLNLPLGLVGGVIGVYVSGGILSVASMIGFISLFGIATRNGVMMISHIRQLVEHEGVSDPMEAVRRGALERLVPILMTALTAGFALVPLALAGGQPGSEIQTPMAIVILFGLITSTALNMIVVPALYLRFGSIKNRIAEHKPFCRPDKEELCEI</sequence>
<comment type="caution">
    <text evidence="9">The sequence shown here is derived from an EMBL/GenBank/DDBJ whole genome shotgun (WGS) entry which is preliminary data.</text>
</comment>
<keyword evidence="4" id="KW-1003">Cell membrane</keyword>
<dbReference type="PANTHER" id="PTHR32063">
    <property type="match status" value="1"/>
</dbReference>
<feature type="transmembrane region" description="Helical" evidence="8">
    <location>
        <begin position="441"/>
        <end position="462"/>
    </location>
</feature>
<accession>A0A8J6NBK2</accession>
<feature type="transmembrane region" description="Helical" evidence="8">
    <location>
        <begin position="905"/>
        <end position="931"/>
    </location>
</feature>
<feature type="transmembrane region" description="Helical" evidence="8">
    <location>
        <begin position="381"/>
        <end position="402"/>
    </location>
</feature>
<dbReference type="SUPFAM" id="SSF82714">
    <property type="entry name" value="Multidrug efflux transporter AcrB TolC docking domain, DN and DC subdomains"/>
    <property type="match status" value="2"/>
</dbReference>
<dbReference type="AlphaFoldDB" id="A0A8J6NBK2"/>
<dbReference type="GO" id="GO:0042910">
    <property type="term" value="F:xenobiotic transmembrane transporter activity"/>
    <property type="evidence" value="ECO:0007669"/>
    <property type="project" value="TreeGrafter"/>
</dbReference>
<gene>
    <name evidence="9" type="ORF">H8E41_07395</name>
</gene>
<dbReference type="SUPFAM" id="SSF82693">
    <property type="entry name" value="Multidrug efflux transporter AcrB pore domain, PN1, PN2, PC1 and PC2 subdomains"/>
    <property type="match status" value="2"/>
</dbReference>
<dbReference type="InterPro" id="IPR004763">
    <property type="entry name" value="CusA-like"/>
</dbReference>
<dbReference type="SUPFAM" id="SSF82866">
    <property type="entry name" value="Multidrug efflux transporter AcrB transmembrane domain"/>
    <property type="match status" value="2"/>
</dbReference>
<keyword evidence="3" id="KW-0813">Transport</keyword>
<feature type="transmembrane region" description="Helical" evidence="8">
    <location>
        <begin position="866"/>
        <end position="885"/>
    </location>
</feature>
<dbReference type="InterPro" id="IPR001036">
    <property type="entry name" value="Acrflvin-R"/>
</dbReference>
<dbReference type="PANTHER" id="PTHR32063:SF4">
    <property type="entry name" value="SLR6043 PROTEIN"/>
    <property type="match status" value="1"/>
</dbReference>
<evidence type="ECO:0000313" key="9">
    <source>
        <dbReference type="EMBL" id="MBC8317716.1"/>
    </source>
</evidence>
<keyword evidence="5 8" id="KW-0812">Transmembrane</keyword>
<evidence type="ECO:0000256" key="6">
    <source>
        <dbReference type="ARBA" id="ARBA00022989"/>
    </source>
</evidence>
<dbReference type="Pfam" id="PF00873">
    <property type="entry name" value="ACR_tran"/>
    <property type="match status" value="1"/>
</dbReference>
<organism evidence="9 10">
    <name type="scientific">Candidatus Desulfobia pelagia</name>
    <dbReference type="NCBI Taxonomy" id="2841692"/>
    <lineage>
        <taxon>Bacteria</taxon>
        <taxon>Pseudomonadati</taxon>
        <taxon>Thermodesulfobacteriota</taxon>
        <taxon>Desulfobulbia</taxon>
        <taxon>Desulfobulbales</taxon>
        <taxon>Desulfobulbaceae</taxon>
        <taxon>Candidatus Desulfobia</taxon>
    </lineage>
</organism>
<feature type="transmembrane region" description="Helical" evidence="8">
    <location>
        <begin position="966"/>
        <end position="986"/>
    </location>
</feature>
<reference evidence="9 10" key="1">
    <citation type="submission" date="2020-08" db="EMBL/GenBank/DDBJ databases">
        <title>Bridging the membrane lipid divide: bacteria of the FCB group superphylum have the potential to synthesize archaeal ether lipids.</title>
        <authorList>
            <person name="Villanueva L."/>
            <person name="Von Meijenfeldt F.A.B."/>
            <person name="Westbye A.B."/>
            <person name="Yadav S."/>
            <person name="Hopmans E.C."/>
            <person name="Dutilh B.E."/>
            <person name="Sinninghe Damste J.S."/>
        </authorList>
    </citation>
    <scope>NUCLEOTIDE SEQUENCE [LARGE SCALE GENOMIC DNA]</scope>
    <source>
        <strain evidence="9">NIOZ-UU47</strain>
    </source>
</reference>
<dbReference type="Gene3D" id="1.20.1640.10">
    <property type="entry name" value="Multidrug efflux transporter AcrB transmembrane domain"/>
    <property type="match status" value="2"/>
</dbReference>
<name>A0A8J6NBK2_9BACT</name>
<evidence type="ECO:0000313" key="10">
    <source>
        <dbReference type="Proteomes" id="UP000614424"/>
    </source>
</evidence>
<protein>
    <submittedName>
        <fullName evidence="9">Efflux RND transporter permease subunit</fullName>
    </submittedName>
</protein>